<reference evidence="1" key="1">
    <citation type="submission" date="2021-02" db="EMBL/GenBank/DDBJ databases">
        <authorList>
            <person name="Nowell W R."/>
        </authorList>
    </citation>
    <scope>NUCLEOTIDE SEQUENCE</scope>
</reference>
<dbReference type="AlphaFoldDB" id="A0A8S2U2C5"/>
<dbReference type="EMBL" id="CAJOBJ010038039">
    <property type="protein sequence ID" value="CAF4310987.1"/>
    <property type="molecule type" value="Genomic_DNA"/>
</dbReference>
<proteinExistence type="predicted"/>
<feature type="non-terminal residue" evidence="1">
    <location>
        <position position="1"/>
    </location>
</feature>
<comment type="caution">
    <text evidence="1">The sequence shown here is derived from an EMBL/GenBank/DDBJ whole genome shotgun (WGS) entry which is preliminary data.</text>
</comment>
<protein>
    <submittedName>
        <fullName evidence="1">Uncharacterized protein</fullName>
    </submittedName>
</protein>
<organism evidence="1 2">
    <name type="scientific">Rotaria magnacalcarata</name>
    <dbReference type="NCBI Taxonomy" id="392030"/>
    <lineage>
        <taxon>Eukaryota</taxon>
        <taxon>Metazoa</taxon>
        <taxon>Spiralia</taxon>
        <taxon>Gnathifera</taxon>
        <taxon>Rotifera</taxon>
        <taxon>Eurotatoria</taxon>
        <taxon>Bdelloidea</taxon>
        <taxon>Philodinida</taxon>
        <taxon>Philodinidae</taxon>
        <taxon>Rotaria</taxon>
    </lineage>
</organism>
<evidence type="ECO:0000313" key="2">
    <source>
        <dbReference type="Proteomes" id="UP000681720"/>
    </source>
</evidence>
<evidence type="ECO:0000313" key="1">
    <source>
        <dbReference type="EMBL" id="CAF4310987.1"/>
    </source>
</evidence>
<sequence length="189" mass="21166">ASQESSTFDQEAFGEFYGAITLSEHNHIAAYSGPWIGDASVCGKNSYSSGVHHLRFRIMDKFYNAPFLGISTAAQLMTEHMIACPSTNGWSNFDFPVVNGKEEFVGKDRILRPGDAVTLTLDCDRRQLLLRHLRTNRLSHLPIDVRICPFPWKLLIVFRRRDDSIRLLGGSVGLTTTDLDGKLPDPLKT</sequence>
<name>A0A8S2U2C5_9BILA</name>
<gene>
    <name evidence="1" type="ORF">GIL414_LOCUS26274</name>
</gene>
<dbReference type="Proteomes" id="UP000681720">
    <property type="component" value="Unassembled WGS sequence"/>
</dbReference>
<accession>A0A8S2U2C5</accession>